<accession>Q8TJ57</accession>
<evidence type="ECO:0000313" key="1">
    <source>
        <dbReference type="EMBL" id="AAM07282.1"/>
    </source>
</evidence>
<dbReference type="Proteomes" id="UP000002487">
    <property type="component" value="Chromosome"/>
</dbReference>
<dbReference type="STRING" id="188937.MA_3931"/>
<dbReference type="InParanoid" id="Q8TJ57"/>
<dbReference type="KEGG" id="mac:MA_3931"/>
<dbReference type="AlphaFoldDB" id="Q8TJ57"/>
<dbReference type="SUPFAM" id="SSF53807">
    <property type="entry name" value="Helical backbone' metal receptor"/>
    <property type="match status" value="1"/>
</dbReference>
<dbReference type="EMBL" id="AE010299">
    <property type="protein sequence ID" value="AAM07282.1"/>
    <property type="molecule type" value="Genomic_DNA"/>
</dbReference>
<dbReference type="HOGENOM" id="CLU_2748131_0_0_2"/>
<reference evidence="1 2" key="1">
    <citation type="journal article" date="2002" name="Genome Res.">
        <title>The genome of Methanosarcina acetivorans reveals extensive metabolic and physiological diversity.</title>
        <authorList>
            <person name="Galagan J.E."/>
            <person name="Nusbaum C."/>
            <person name="Roy A."/>
            <person name="Endrizzi M.G."/>
            <person name="Macdonald P."/>
            <person name="FitzHugh W."/>
            <person name="Calvo S."/>
            <person name="Engels R."/>
            <person name="Smirnov S."/>
            <person name="Atnoor D."/>
            <person name="Brown A."/>
            <person name="Allen N."/>
            <person name="Naylor J."/>
            <person name="Stange-Thomann N."/>
            <person name="DeArellano K."/>
            <person name="Johnson R."/>
            <person name="Linton L."/>
            <person name="McEwan P."/>
            <person name="McKernan K."/>
            <person name="Talamas J."/>
            <person name="Tirrell A."/>
            <person name="Ye W."/>
            <person name="Zimmer A."/>
            <person name="Barber R.D."/>
            <person name="Cann I."/>
            <person name="Graham D.E."/>
            <person name="Grahame D.A."/>
            <person name="Guss A."/>
            <person name="Hedderich R."/>
            <person name="Ingram-Smith C."/>
            <person name="Kuettner C.H."/>
            <person name="Krzycki J.A."/>
            <person name="Leigh J.A."/>
            <person name="Li W."/>
            <person name="Liu J."/>
            <person name="Mukhopadhyay B."/>
            <person name="Reeve J.N."/>
            <person name="Smith K."/>
            <person name="Springer T.A."/>
            <person name="Umayam L.A."/>
            <person name="White O."/>
            <person name="White R.H."/>
            <person name="de Macario E.C."/>
            <person name="Ferry J.G."/>
            <person name="Jarrell K.F."/>
            <person name="Jing H."/>
            <person name="Macario A.J.L."/>
            <person name="Paulsen I."/>
            <person name="Pritchett M."/>
            <person name="Sowers K.R."/>
            <person name="Swanson R.V."/>
            <person name="Zinder S.H."/>
            <person name="Lander E."/>
            <person name="Metcalf W.W."/>
            <person name="Birren B."/>
        </authorList>
    </citation>
    <scope>NUCLEOTIDE SEQUENCE [LARGE SCALE GENOMIC DNA]</scope>
    <source>
        <strain evidence="2">ATCC 35395 / DSM 2834 / JCM 12185 / C2A</strain>
    </source>
</reference>
<name>Q8TJ57_METAC</name>
<dbReference type="EnsemblBacteria" id="AAM07282">
    <property type="protein sequence ID" value="AAM07282"/>
    <property type="gene ID" value="MA_3931"/>
</dbReference>
<sequence length="70" mass="7935">MQYRTVTDMRGKEVVIPSEPQKIVAISRSLIDTTMYTFGVEDRIVGGSVYDKPLQTGQYVWKGTDYTVNT</sequence>
<proteinExistence type="predicted"/>
<gene>
    <name evidence="1" type="ordered locus">MA_3931</name>
</gene>
<keyword evidence="2" id="KW-1185">Reference proteome</keyword>
<evidence type="ECO:0000313" key="2">
    <source>
        <dbReference type="Proteomes" id="UP000002487"/>
    </source>
</evidence>
<dbReference type="Gene3D" id="3.40.50.1980">
    <property type="entry name" value="Nitrogenase molybdenum iron protein domain"/>
    <property type="match status" value="1"/>
</dbReference>
<protein>
    <submittedName>
        <fullName evidence="1">Uncharacterized protein</fullName>
    </submittedName>
</protein>
<organism evidence="1 2">
    <name type="scientific">Methanosarcina acetivorans (strain ATCC 35395 / DSM 2834 / JCM 12185 / C2A)</name>
    <dbReference type="NCBI Taxonomy" id="188937"/>
    <lineage>
        <taxon>Archaea</taxon>
        <taxon>Methanobacteriati</taxon>
        <taxon>Methanobacteriota</taxon>
        <taxon>Stenosarchaea group</taxon>
        <taxon>Methanomicrobia</taxon>
        <taxon>Methanosarcinales</taxon>
        <taxon>Methanosarcinaceae</taxon>
        <taxon>Methanosarcina</taxon>
    </lineage>
</organism>